<evidence type="ECO:0000256" key="4">
    <source>
        <dbReference type="ARBA" id="ARBA00011738"/>
    </source>
</evidence>
<organism evidence="10 11">
    <name type="scientific">Lutimonas vermicola</name>
    <dbReference type="NCBI Taxonomy" id="414288"/>
    <lineage>
        <taxon>Bacteria</taxon>
        <taxon>Pseudomonadati</taxon>
        <taxon>Bacteroidota</taxon>
        <taxon>Flavobacteriia</taxon>
        <taxon>Flavobacteriales</taxon>
        <taxon>Flavobacteriaceae</taxon>
        <taxon>Lutimonas</taxon>
    </lineage>
</organism>
<dbReference type="Gene3D" id="3.90.79.10">
    <property type="entry name" value="Nucleoside Triphosphate Pyrophosphohydrolase"/>
    <property type="match status" value="1"/>
</dbReference>
<comment type="cofactor">
    <cofactor evidence="2">
        <name>Mg(2+)</name>
        <dbReference type="ChEBI" id="CHEBI:18420"/>
    </cofactor>
</comment>
<evidence type="ECO:0000256" key="7">
    <source>
        <dbReference type="ARBA" id="ARBA00032162"/>
    </source>
</evidence>
<proteinExistence type="inferred from homology"/>
<protein>
    <recommendedName>
        <fullName evidence="5">GDP-mannose pyrophosphatase</fullName>
    </recommendedName>
    <alternativeName>
        <fullName evidence="7">GDP-mannose hydrolase</fullName>
    </alternativeName>
    <alternativeName>
        <fullName evidence="8">GDPMK</fullName>
    </alternativeName>
</protein>
<reference evidence="10 11" key="1">
    <citation type="submission" date="2024-04" db="EMBL/GenBank/DDBJ databases">
        <title>whole genome sequencing of Lutimonas vermicola strain IMCC1616.</title>
        <authorList>
            <person name="Bae S.S."/>
        </authorList>
    </citation>
    <scope>NUCLEOTIDE SEQUENCE [LARGE SCALE GENOMIC DNA]</scope>
    <source>
        <strain evidence="10 11">IMCC1616</strain>
    </source>
</reference>
<comment type="caution">
    <text evidence="10">The sequence shown here is derived from an EMBL/GenBank/DDBJ whole genome shotgun (WGS) entry which is preliminary data.</text>
</comment>
<evidence type="ECO:0000256" key="3">
    <source>
        <dbReference type="ARBA" id="ARBA00007275"/>
    </source>
</evidence>
<dbReference type="Pfam" id="PF00293">
    <property type="entry name" value="NUDIX"/>
    <property type="match status" value="1"/>
</dbReference>
<evidence type="ECO:0000256" key="8">
    <source>
        <dbReference type="ARBA" id="ARBA00032272"/>
    </source>
</evidence>
<dbReference type="InterPro" id="IPR000086">
    <property type="entry name" value="NUDIX_hydrolase_dom"/>
</dbReference>
<dbReference type="PANTHER" id="PTHR11839:SF18">
    <property type="entry name" value="NUDIX HYDROLASE DOMAIN-CONTAINING PROTEIN"/>
    <property type="match status" value="1"/>
</dbReference>
<comment type="similarity">
    <text evidence="3">Belongs to the Nudix hydrolase family. NudK subfamily.</text>
</comment>
<evidence type="ECO:0000259" key="9">
    <source>
        <dbReference type="PROSITE" id="PS51462"/>
    </source>
</evidence>
<accession>A0ABU9KVX2</accession>
<keyword evidence="6 10" id="KW-0378">Hydrolase</keyword>
<evidence type="ECO:0000256" key="5">
    <source>
        <dbReference type="ARBA" id="ARBA00016377"/>
    </source>
</evidence>
<dbReference type="PROSITE" id="PS51462">
    <property type="entry name" value="NUDIX"/>
    <property type="match status" value="1"/>
</dbReference>
<dbReference type="CDD" id="cd24157">
    <property type="entry name" value="NUDIX_GDPMK"/>
    <property type="match status" value="1"/>
</dbReference>
<dbReference type="NCBIfam" id="TIGR00052">
    <property type="entry name" value="nudix-type nucleoside diphosphatase, YffH/AdpP family"/>
    <property type="match status" value="1"/>
</dbReference>
<dbReference type="InterPro" id="IPR015797">
    <property type="entry name" value="NUDIX_hydrolase-like_dom_sf"/>
</dbReference>
<name>A0ABU9KVX2_9FLAO</name>
<dbReference type="InterPro" id="IPR004385">
    <property type="entry name" value="NDP_pyrophosphatase"/>
</dbReference>
<dbReference type="Proteomes" id="UP001474120">
    <property type="component" value="Unassembled WGS sequence"/>
</dbReference>
<comment type="subunit">
    <text evidence="4">Homodimer.</text>
</comment>
<evidence type="ECO:0000313" key="11">
    <source>
        <dbReference type="Proteomes" id="UP001474120"/>
    </source>
</evidence>
<dbReference type="PANTHER" id="PTHR11839">
    <property type="entry name" value="UDP/ADP-SUGAR PYROPHOSPHATASE"/>
    <property type="match status" value="1"/>
</dbReference>
<gene>
    <name evidence="10" type="primary">nudK</name>
    <name evidence="10" type="ORF">AABB81_00405</name>
</gene>
<evidence type="ECO:0000256" key="2">
    <source>
        <dbReference type="ARBA" id="ARBA00001946"/>
    </source>
</evidence>
<comment type="catalytic activity">
    <reaction evidence="1">
        <text>GDP-alpha-D-mannose + H2O = alpha-D-mannose 1-phosphate + GMP + 2 H(+)</text>
        <dbReference type="Rhea" id="RHEA:27978"/>
        <dbReference type="ChEBI" id="CHEBI:15377"/>
        <dbReference type="ChEBI" id="CHEBI:15378"/>
        <dbReference type="ChEBI" id="CHEBI:57527"/>
        <dbReference type="ChEBI" id="CHEBI:58115"/>
        <dbReference type="ChEBI" id="CHEBI:58409"/>
    </reaction>
</comment>
<evidence type="ECO:0000256" key="1">
    <source>
        <dbReference type="ARBA" id="ARBA00000847"/>
    </source>
</evidence>
<dbReference type="SUPFAM" id="SSF55811">
    <property type="entry name" value="Nudix"/>
    <property type="match status" value="1"/>
</dbReference>
<dbReference type="GO" id="GO:0016787">
    <property type="term" value="F:hydrolase activity"/>
    <property type="evidence" value="ECO:0007669"/>
    <property type="project" value="UniProtKB-KW"/>
</dbReference>
<sequence length="192" mass="21590">MNSKVKNIRMVLLSDNWYTLNKVVFDYKMPNGKWVEQAREAYDRGNGAAVLLYNKKKQTVILISQFRMPTYLNGNESGIMIEACAGLLDGDDPETCVIKEAEEESGFRVSKVEKVLEAYMSPGAVTEILHLYIAEYQDDDRVNSGGGLEDEQEDITVLEVDFKKAVSMIGSGEIKDAKTIMLLQHLVINKIM</sequence>
<dbReference type="EMBL" id="JBCDNA010000001">
    <property type="protein sequence ID" value="MEL4454337.1"/>
    <property type="molecule type" value="Genomic_DNA"/>
</dbReference>
<evidence type="ECO:0000313" key="10">
    <source>
        <dbReference type="EMBL" id="MEL4454337.1"/>
    </source>
</evidence>
<dbReference type="NCBIfam" id="NF011585">
    <property type="entry name" value="PRK15009.1"/>
    <property type="match status" value="1"/>
</dbReference>
<feature type="domain" description="Nudix hydrolase" evidence="9">
    <location>
        <begin position="43"/>
        <end position="182"/>
    </location>
</feature>
<evidence type="ECO:0000256" key="6">
    <source>
        <dbReference type="ARBA" id="ARBA00022801"/>
    </source>
</evidence>
<keyword evidence="11" id="KW-1185">Reference proteome</keyword>
<dbReference type="RefSeq" id="WP_342157860.1">
    <property type="nucleotide sequence ID" value="NZ_JBCDNA010000001.1"/>
</dbReference>